<sequence length="211" mass="22177">MARSSSSTSSTSSTASSAQTASTSKRGSSRAAKQAASRRALIQLGIIAVVVVALVGTLYFFLDSRRNAPETPPREIAITASFNGTDVTTTPFQVCALDAKDCPEGDVAFVDTSGAPTDAIIRIKVPEEIASRPWSLLGIYDDPAANTERAFLPAEAQEVDVPVTLDRAEDKGGPTSIAVVEISTHLVDIDSNGEETPAKVTWSFTTIDSAE</sequence>
<dbReference type="AlphaFoldDB" id="A0A931DZH5"/>
<comment type="caution">
    <text evidence="3">The sequence shown here is derived from an EMBL/GenBank/DDBJ whole genome shotgun (WGS) entry which is preliminary data.</text>
</comment>
<gene>
    <name evidence="3" type="ORF">IW254_000011</name>
</gene>
<protein>
    <recommendedName>
        <fullName evidence="5">DUF2771 domain-containing protein</fullName>
    </recommendedName>
</protein>
<evidence type="ECO:0000256" key="1">
    <source>
        <dbReference type="SAM" id="MobiDB-lite"/>
    </source>
</evidence>
<feature type="transmembrane region" description="Helical" evidence="2">
    <location>
        <begin position="40"/>
        <end position="62"/>
    </location>
</feature>
<keyword evidence="4" id="KW-1185">Reference proteome</keyword>
<name>A0A931DZH5_9CORY</name>
<keyword evidence="2" id="KW-1133">Transmembrane helix</keyword>
<evidence type="ECO:0000313" key="4">
    <source>
        <dbReference type="Proteomes" id="UP000658613"/>
    </source>
</evidence>
<evidence type="ECO:0008006" key="5">
    <source>
        <dbReference type="Google" id="ProtNLM"/>
    </source>
</evidence>
<keyword evidence="2" id="KW-0812">Transmembrane</keyword>
<dbReference type="RefSeq" id="WP_196823682.1">
    <property type="nucleotide sequence ID" value="NZ_CP046980.1"/>
</dbReference>
<dbReference type="Pfam" id="PF10969">
    <property type="entry name" value="DUF2771"/>
    <property type="match status" value="1"/>
</dbReference>
<keyword evidence="2" id="KW-0472">Membrane</keyword>
<proteinExistence type="predicted"/>
<feature type="region of interest" description="Disordered" evidence="1">
    <location>
        <begin position="1"/>
        <end position="30"/>
    </location>
</feature>
<dbReference type="EMBL" id="JADOUE010000001">
    <property type="protein sequence ID" value="MBG6121042.1"/>
    <property type="molecule type" value="Genomic_DNA"/>
</dbReference>
<evidence type="ECO:0000256" key="2">
    <source>
        <dbReference type="SAM" id="Phobius"/>
    </source>
</evidence>
<evidence type="ECO:0000313" key="3">
    <source>
        <dbReference type="EMBL" id="MBG6121042.1"/>
    </source>
</evidence>
<dbReference type="Proteomes" id="UP000658613">
    <property type="component" value="Unassembled WGS sequence"/>
</dbReference>
<dbReference type="InterPro" id="IPR024495">
    <property type="entry name" value="DUF2771"/>
</dbReference>
<organism evidence="3 4">
    <name type="scientific">Corynebacterium aquatimens</name>
    <dbReference type="NCBI Taxonomy" id="1190508"/>
    <lineage>
        <taxon>Bacteria</taxon>
        <taxon>Bacillati</taxon>
        <taxon>Actinomycetota</taxon>
        <taxon>Actinomycetes</taxon>
        <taxon>Mycobacteriales</taxon>
        <taxon>Corynebacteriaceae</taxon>
        <taxon>Corynebacterium</taxon>
    </lineage>
</organism>
<accession>A0A931DZH5</accession>
<reference evidence="3" key="1">
    <citation type="submission" date="2020-11" db="EMBL/GenBank/DDBJ databases">
        <title>Sequencing the genomes of 1000 actinobacteria strains.</title>
        <authorList>
            <person name="Klenk H.-P."/>
        </authorList>
    </citation>
    <scope>NUCLEOTIDE SEQUENCE</scope>
    <source>
        <strain evidence="3">DSM 45632</strain>
    </source>
</reference>